<accession>A0A4Q7J5I7</accession>
<feature type="transmembrane region" description="Helical" evidence="6">
    <location>
        <begin position="173"/>
        <end position="199"/>
    </location>
</feature>
<dbReference type="InterPro" id="IPR013525">
    <property type="entry name" value="ABC2_TM"/>
</dbReference>
<evidence type="ECO:0000256" key="1">
    <source>
        <dbReference type="ARBA" id="ARBA00004141"/>
    </source>
</evidence>
<keyword evidence="3 6" id="KW-1133">Transmembrane helix</keyword>
<keyword evidence="6" id="KW-0813">Transport</keyword>
<evidence type="ECO:0000256" key="4">
    <source>
        <dbReference type="ARBA" id="ARBA00023136"/>
    </source>
</evidence>
<feature type="transmembrane region" description="Helical" evidence="6">
    <location>
        <begin position="99"/>
        <end position="128"/>
    </location>
</feature>
<keyword evidence="2 6" id="KW-0812">Transmembrane</keyword>
<feature type="domain" description="ABC transmembrane type-2" evidence="7">
    <location>
        <begin position="21"/>
        <end position="249"/>
    </location>
</feature>
<evidence type="ECO:0000256" key="2">
    <source>
        <dbReference type="ARBA" id="ARBA00022692"/>
    </source>
</evidence>
<dbReference type="Pfam" id="PF01061">
    <property type="entry name" value="ABC2_membrane"/>
    <property type="match status" value="1"/>
</dbReference>
<dbReference type="PROSITE" id="PS51012">
    <property type="entry name" value="ABC_TM2"/>
    <property type="match status" value="1"/>
</dbReference>
<evidence type="ECO:0000313" key="8">
    <source>
        <dbReference type="EMBL" id="RZQ61274.1"/>
    </source>
</evidence>
<organism evidence="8 9">
    <name type="scientific">Amycolatopsis suaedae</name>
    <dbReference type="NCBI Taxonomy" id="2510978"/>
    <lineage>
        <taxon>Bacteria</taxon>
        <taxon>Bacillati</taxon>
        <taxon>Actinomycetota</taxon>
        <taxon>Actinomycetes</taxon>
        <taxon>Pseudonocardiales</taxon>
        <taxon>Pseudonocardiaceae</taxon>
        <taxon>Amycolatopsis</taxon>
    </lineage>
</organism>
<dbReference type="PANTHER" id="PTHR43229:SF2">
    <property type="entry name" value="NODULATION PROTEIN J"/>
    <property type="match status" value="1"/>
</dbReference>
<dbReference type="AlphaFoldDB" id="A0A4Q7J5I7"/>
<dbReference type="PANTHER" id="PTHR43229">
    <property type="entry name" value="NODULATION PROTEIN J"/>
    <property type="match status" value="1"/>
</dbReference>
<name>A0A4Q7J5I7_9PSEU</name>
<evidence type="ECO:0000313" key="9">
    <source>
        <dbReference type="Proteomes" id="UP000292003"/>
    </source>
</evidence>
<dbReference type="OrthoDB" id="670210at2"/>
<sequence>MTGDSITMLRRKVKHSMRYPSLTIGGVAMPVLMLLLFVGVFGRTLTAGLDGTDYVDYVTPGILIVSVTSCCIITAVSVSSDKVAGIMKRLRTMAISRAAVLNGHVLGGVIQTAFSTALVIAVALLLGFRPHVDVLGWLAAAGILLSLMFALSWIAAAVGLVARGPESASNLPLPLTFLPMLGSGFVPTDSLPGWLHWFAEHQPFTPITEAVRGLLMGTPVGGTAAIAIAWCAGLAAVGYLWSRRAFEKGHKP</sequence>
<gene>
    <name evidence="8" type="ORF">EWH70_25765</name>
</gene>
<dbReference type="PIRSF" id="PIRSF006648">
    <property type="entry name" value="DrrB"/>
    <property type="match status" value="1"/>
</dbReference>
<feature type="transmembrane region" description="Helical" evidence="6">
    <location>
        <begin position="21"/>
        <end position="45"/>
    </location>
</feature>
<dbReference type="GO" id="GO:0046677">
    <property type="term" value="P:response to antibiotic"/>
    <property type="evidence" value="ECO:0007669"/>
    <property type="project" value="UniProtKB-KW"/>
</dbReference>
<evidence type="ECO:0000256" key="6">
    <source>
        <dbReference type="RuleBase" id="RU361157"/>
    </source>
</evidence>
<dbReference type="InterPro" id="IPR047817">
    <property type="entry name" value="ABC2_TM_bact-type"/>
</dbReference>
<comment type="subcellular location">
    <subcellularLocation>
        <location evidence="6">Cell membrane</location>
        <topology evidence="6">Multi-pass membrane protein</topology>
    </subcellularLocation>
    <subcellularLocation>
        <location evidence="1">Membrane</location>
        <topology evidence="1">Multi-pass membrane protein</topology>
    </subcellularLocation>
</comment>
<keyword evidence="9" id="KW-1185">Reference proteome</keyword>
<evidence type="ECO:0000259" key="7">
    <source>
        <dbReference type="PROSITE" id="PS51012"/>
    </source>
</evidence>
<dbReference type="InterPro" id="IPR051784">
    <property type="entry name" value="Nod_factor_ABC_transporter"/>
</dbReference>
<reference evidence="8 9" key="1">
    <citation type="submission" date="2019-02" db="EMBL/GenBank/DDBJ databases">
        <title>Draft genome sequence of Amycolatopsis sp. 8-3EHSu isolated from roots of Suaeda maritima.</title>
        <authorList>
            <person name="Duangmal K."/>
            <person name="Chantavorakit T."/>
        </authorList>
    </citation>
    <scope>NUCLEOTIDE SEQUENCE [LARGE SCALE GENOMIC DNA]</scope>
    <source>
        <strain evidence="8 9">8-3EHSu</strain>
    </source>
</reference>
<evidence type="ECO:0000256" key="5">
    <source>
        <dbReference type="ARBA" id="ARBA00023251"/>
    </source>
</evidence>
<comment type="similarity">
    <text evidence="6">Belongs to the ABC-2 integral membrane protein family.</text>
</comment>
<feature type="transmembrane region" description="Helical" evidence="6">
    <location>
        <begin position="57"/>
        <end position="78"/>
    </location>
</feature>
<feature type="transmembrane region" description="Helical" evidence="6">
    <location>
        <begin position="219"/>
        <end position="241"/>
    </location>
</feature>
<dbReference type="Proteomes" id="UP000292003">
    <property type="component" value="Unassembled WGS sequence"/>
</dbReference>
<dbReference type="InterPro" id="IPR000412">
    <property type="entry name" value="ABC_2_transport"/>
</dbReference>
<keyword evidence="4 6" id="KW-0472">Membrane</keyword>
<feature type="transmembrane region" description="Helical" evidence="6">
    <location>
        <begin position="134"/>
        <end position="161"/>
    </location>
</feature>
<dbReference type="GO" id="GO:0043190">
    <property type="term" value="C:ATP-binding cassette (ABC) transporter complex"/>
    <property type="evidence" value="ECO:0007669"/>
    <property type="project" value="InterPro"/>
</dbReference>
<protein>
    <recommendedName>
        <fullName evidence="6">Transport permease protein</fullName>
    </recommendedName>
</protein>
<evidence type="ECO:0000256" key="3">
    <source>
        <dbReference type="ARBA" id="ARBA00022989"/>
    </source>
</evidence>
<dbReference type="EMBL" id="SFCC01000013">
    <property type="protein sequence ID" value="RZQ61274.1"/>
    <property type="molecule type" value="Genomic_DNA"/>
</dbReference>
<dbReference type="RefSeq" id="WP_130478088.1">
    <property type="nucleotide sequence ID" value="NZ_SFCC01000013.1"/>
</dbReference>
<proteinExistence type="inferred from homology"/>
<keyword evidence="5" id="KW-0046">Antibiotic resistance</keyword>
<keyword evidence="6" id="KW-1003">Cell membrane</keyword>
<comment type="caution">
    <text evidence="8">The sequence shown here is derived from an EMBL/GenBank/DDBJ whole genome shotgun (WGS) entry which is preliminary data.</text>
</comment>
<dbReference type="GO" id="GO:0140359">
    <property type="term" value="F:ABC-type transporter activity"/>
    <property type="evidence" value="ECO:0007669"/>
    <property type="project" value="InterPro"/>
</dbReference>